<comment type="caution">
    <text evidence="1">The sequence shown here is derived from an EMBL/GenBank/DDBJ whole genome shotgun (WGS) entry which is preliminary data.</text>
</comment>
<reference evidence="1 2" key="1">
    <citation type="submission" date="2024-09" db="EMBL/GenBank/DDBJ databases">
        <title>Chromosome-scale assembly of Riccia fluitans.</title>
        <authorList>
            <person name="Paukszto L."/>
            <person name="Sawicki J."/>
            <person name="Karawczyk K."/>
            <person name="Piernik-Szablinska J."/>
            <person name="Szczecinska M."/>
            <person name="Mazdziarz M."/>
        </authorList>
    </citation>
    <scope>NUCLEOTIDE SEQUENCE [LARGE SCALE GENOMIC DNA]</scope>
    <source>
        <strain evidence="1">Rf_01</strain>
        <tissue evidence="1">Aerial parts of the thallus</tissue>
    </source>
</reference>
<evidence type="ECO:0008006" key="3">
    <source>
        <dbReference type="Google" id="ProtNLM"/>
    </source>
</evidence>
<evidence type="ECO:0000313" key="1">
    <source>
        <dbReference type="EMBL" id="KAL2620335.1"/>
    </source>
</evidence>
<organism evidence="1 2">
    <name type="scientific">Riccia fluitans</name>
    <dbReference type="NCBI Taxonomy" id="41844"/>
    <lineage>
        <taxon>Eukaryota</taxon>
        <taxon>Viridiplantae</taxon>
        <taxon>Streptophyta</taxon>
        <taxon>Embryophyta</taxon>
        <taxon>Marchantiophyta</taxon>
        <taxon>Marchantiopsida</taxon>
        <taxon>Marchantiidae</taxon>
        <taxon>Marchantiales</taxon>
        <taxon>Ricciaceae</taxon>
        <taxon>Riccia</taxon>
    </lineage>
</organism>
<accession>A0ABD1Y0S2</accession>
<name>A0ABD1Y0S2_9MARC</name>
<dbReference type="EMBL" id="JBHFFA010000006">
    <property type="protein sequence ID" value="KAL2620335.1"/>
    <property type="molecule type" value="Genomic_DNA"/>
</dbReference>
<protein>
    <recommendedName>
        <fullName evidence="3">HMA domain-containing protein</fullName>
    </recommendedName>
</protein>
<proteinExistence type="predicted"/>
<evidence type="ECO:0000313" key="2">
    <source>
        <dbReference type="Proteomes" id="UP001605036"/>
    </source>
</evidence>
<sequence length="217" mass="25037">MSFYRGEYGRGYREGYNSGQLEYAGYDSNWVLGRGVQTAAAPYVHDRAYSSRGYYDRGYDGYNYNYSGSYEGKYRPRSGYGSSYSSNIVLYPHQHQTQHSILSHFFPSIGHHTYSSSKSRYPDEVKLKVEICCQDCRIKMLESLRRMRGVYDVRVEGSVHTMVTVIGKDLKPKKILKTVRKIIKASDYWSDWHYSDGVSVHHSGFVAPASYSPRLRH</sequence>
<dbReference type="Proteomes" id="UP001605036">
    <property type="component" value="Unassembled WGS sequence"/>
</dbReference>
<dbReference type="AlphaFoldDB" id="A0ABD1Y0S2"/>
<dbReference type="SUPFAM" id="SSF55008">
    <property type="entry name" value="HMA, heavy metal-associated domain"/>
    <property type="match status" value="1"/>
</dbReference>
<dbReference type="Gene3D" id="3.30.70.100">
    <property type="match status" value="1"/>
</dbReference>
<keyword evidence="2" id="KW-1185">Reference proteome</keyword>
<gene>
    <name evidence="1" type="ORF">R1flu_000540</name>
</gene>
<dbReference type="InterPro" id="IPR036163">
    <property type="entry name" value="HMA_dom_sf"/>
</dbReference>